<feature type="transmembrane region" description="Helical" evidence="1">
    <location>
        <begin position="171"/>
        <end position="194"/>
    </location>
</feature>
<proteinExistence type="predicted"/>
<feature type="transmembrane region" description="Helical" evidence="1">
    <location>
        <begin position="72"/>
        <end position="93"/>
    </location>
</feature>
<protein>
    <submittedName>
        <fullName evidence="2">Energy-coupling factor transporter transmembrane protein EcfT</fullName>
    </submittedName>
</protein>
<sequence length="202" mass="23022">MTTEFKTTLENIVQFAAVLLQIIGLFVLKPGIFNYQGETELFAGGNIYNFILIFISIIFLFLGYTYSKGIFARNWFIMFIVFGILFIGSFFYYNHLIEKKTVIFSSDGVEASRFVKGDQFAVAIRGCAESIRKKNPDIPDLEIIKSCENITDVTQLYKIWPEKEIKKNMQVLNIGYCILISLASIALICGLQALKCKNMKNE</sequence>
<reference evidence="2" key="1">
    <citation type="submission" date="2023-07" db="EMBL/GenBank/DDBJ databases">
        <title>Sorghum-associated microbial communities from plants grown in Nebraska, USA.</title>
        <authorList>
            <person name="Schachtman D."/>
        </authorList>
    </citation>
    <scope>NUCLEOTIDE SEQUENCE</scope>
    <source>
        <strain evidence="2">DS2360</strain>
    </source>
</reference>
<comment type="caution">
    <text evidence="2">The sequence shown here is derived from an EMBL/GenBank/DDBJ whole genome shotgun (WGS) entry which is preliminary data.</text>
</comment>
<feature type="transmembrane region" description="Helical" evidence="1">
    <location>
        <begin position="12"/>
        <end position="35"/>
    </location>
</feature>
<evidence type="ECO:0000313" key="2">
    <source>
        <dbReference type="EMBL" id="MDR6528247.1"/>
    </source>
</evidence>
<organism evidence="2 3">
    <name type="scientific">Chryseobacterium rhizosphaerae</name>
    <dbReference type="NCBI Taxonomy" id="395937"/>
    <lineage>
        <taxon>Bacteria</taxon>
        <taxon>Pseudomonadati</taxon>
        <taxon>Bacteroidota</taxon>
        <taxon>Flavobacteriia</taxon>
        <taxon>Flavobacteriales</taxon>
        <taxon>Weeksellaceae</taxon>
        <taxon>Chryseobacterium group</taxon>
        <taxon>Chryseobacterium</taxon>
    </lineage>
</organism>
<evidence type="ECO:0000256" key="1">
    <source>
        <dbReference type="SAM" id="Phobius"/>
    </source>
</evidence>
<dbReference type="Proteomes" id="UP001184861">
    <property type="component" value="Unassembled WGS sequence"/>
</dbReference>
<dbReference type="EMBL" id="JAVDQY010000004">
    <property type="protein sequence ID" value="MDR6528247.1"/>
    <property type="molecule type" value="Genomic_DNA"/>
</dbReference>
<gene>
    <name evidence="2" type="ORF">J2787_003666</name>
</gene>
<accession>A0AAE3YCY3</accession>
<name>A0AAE3YCY3_9FLAO</name>
<dbReference type="RefSeq" id="WP_084086780.1">
    <property type="nucleotide sequence ID" value="NZ_JALGCC010000001.1"/>
</dbReference>
<feature type="transmembrane region" description="Helical" evidence="1">
    <location>
        <begin position="47"/>
        <end position="66"/>
    </location>
</feature>
<dbReference type="AlphaFoldDB" id="A0AAE3YCY3"/>
<keyword evidence="1" id="KW-0472">Membrane</keyword>
<keyword evidence="1" id="KW-1133">Transmembrane helix</keyword>
<evidence type="ECO:0000313" key="3">
    <source>
        <dbReference type="Proteomes" id="UP001184861"/>
    </source>
</evidence>
<keyword evidence="1 2" id="KW-0812">Transmembrane</keyword>